<keyword evidence="1" id="KW-1133">Transmembrane helix</keyword>
<reference evidence="2" key="1">
    <citation type="submission" date="2021-06" db="EMBL/GenBank/DDBJ databases">
        <authorList>
            <person name="Kallberg Y."/>
            <person name="Tangrot J."/>
            <person name="Rosling A."/>
        </authorList>
    </citation>
    <scope>NUCLEOTIDE SEQUENCE</scope>
    <source>
        <strain evidence="2">FL130A</strain>
    </source>
</reference>
<keyword evidence="1" id="KW-0472">Membrane</keyword>
<organism evidence="2 3">
    <name type="scientific">Ambispora leptoticha</name>
    <dbReference type="NCBI Taxonomy" id="144679"/>
    <lineage>
        <taxon>Eukaryota</taxon>
        <taxon>Fungi</taxon>
        <taxon>Fungi incertae sedis</taxon>
        <taxon>Mucoromycota</taxon>
        <taxon>Glomeromycotina</taxon>
        <taxon>Glomeromycetes</taxon>
        <taxon>Archaeosporales</taxon>
        <taxon>Ambisporaceae</taxon>
        <taxon>Ambispora</taxon>
    </lineage>
</organism>
<proteinExistence type="predicted"/>
<dbReference type="EMBL" id="CAJVPS010001075">
    <property type="protein sequence ID" value="CAG8523273.1"/>
    <property type="molecule type" value="Genomic_DNA"/>
</dbReference>
<evidence type="ECO:0000313" key="2">
    <source>
        <dbReference type="EMBL" id="CAG8523273.1"/>
    </source>
</evidence>
<accession>A0A9N9A894</accession>
<evidence type="ECO:0000256" key="1">
    <source>
        <dbReference type="SAM" id="Phobius"/>
    </source>
</evidence>
<feature type="transmembrane region" description="Helical" evidence="1">
    <location>
        <begin position="30"/>
        <end position="51"/>
    </location>
</feature>
<evidence type="ECO:0000313" key="3">
    <source>
        <dbReference type="Proteomes" id="UP000789508"/>
    </source>
</evidence>
<gene>
    <name evidence="2" type="ORF">ALEPTO_LOCUS4578</name>
</gene>
<dbReference type="AlphaFoldDB" id="A0A9N9A894"/>
<sequence length="129" mass="15483">MFKQLRDWFIVKNYQSEVTTEDTFRGWEPVLLKILIFFNVMLLAFTAVLNFHEIRPMHPHNVHYHSTLHGHRHRYYHHKQPKRAARCQSKLEVKSIATKSPLLEDHLCVHNEYCAQKTPKEFNTYVPID</sequence>
<comment type="caution">
    <text evidence="2">The sequence shown here is derived from an EMBL/GenBank/DDBJ whole genome shotgun (WGS) entry which is preliminary data.</text>
</comment>
<name>A0A9N9A894_9GLOM</name>
<dbReference type="Proteomes" id="UP000789508">
    <property type="component" value="Unassembled WGS sequence"/>
</dbReference>
<keyword evidence="3" id="KW-1185">Reference proteome</keyword>
<dbReference type="OrthoDB" id="202672at2759"/>
<protein>
    <submittedName>
        <fullName evidence="2">974_t:CDS:1</fullName>
    </submittedName>
</protein>
<keyword evidence="1" id="KW-0812">Transmembrane</keyword>